<proteinExistence type="predicted"/>
<organism evidence="1 2">
    <name type="scientific">Fusarium decemcellulare</name>
    <dbReference type="NCBI Taxonomy" id="57161"/>
    <lineage>
        <taxon>Eukaryota</taxon>
        <taxon>Fungi</taxon>
        <taxon>Dikarya</taxon>
        <taxon>Ascomycota</taxon>
        <taxon>Pezizomycotina</taxon>
        <taxon>Sordariomycetes</taxon>
        <taxon>Hypocreomycetidae</taxon>
        <taxon>Hypocreales</taxon>
        <taxon>Nectriaceae</taxon>
        <taxon>Fusarium</taxon>
        <taxon>Fusarium decemcellulare species complex</taxon>
    </lineage>
</organism>
<evidence type="ECO:0000313" key="1">
    <source>
        <dbReference type="EMBL" id="KAJ3527848.1"/>
    </source>
</evidence>
<comment type="caution">
    <text evidence="1">The sequence shown here is derived from an EMBL/GenBank/DDBJ whole genome shotgun (WGS) entry which is preliminary data.</text>
</comment>
<reference evidence="1" key="1">
    <citation type="submission" date="2022-08" db="EMBL/GenBank/DDBJ databases">
        <title>Genome Sequence of Fusarium decemcellulare.</title>
        <authorList>
            <person name="Buettner E."/>
        </authorList>
    </citation>
    <scope>NUCLEOTIDE SEQUENCE</scope>
    <source>
        <strain evidence="1">Babe19</strain>
    </source>
</reference>
<accession>A0ACC1RXV3</accession>
<dbReference type="EMBL" id="JANRMS010001496">
    <property type="protein sequence ID" value="KAJ3527848.1"/>
    <property type="molecule type" value="Genomic_DNA"/>
</dbReference>
<sequence length="252" mass="28059">MMDNILPFLTMLHETTDETNLSEKDVFFFRKSKLLEKTEKNSFGTVEVTILYGVFLGRGTDCDRASMATPWTRISIDEVIYEREHNGVCARECAYKEDSAVAVKGLLVGKGSVGVEQGASGKLLNNVTENDKGSAKKGQLLDRNMDWGHYKLARPRAGGTRRRGAEQEVNYLSHFFRVDFSKATTVTMPATSPQTPLMRNLVRDLWVDALSVITLGQPLQGLVVEERGDDDEEGSGYARERELPLPDAHVEG</sequence>
<gene>
    <name evidence="1" type="ORF">NM208_g10502</name>
</gene>
<evidence type="ECO:0000313" key="2">
    <source>
        <dbReference type="Proteomes" id="UP001148629"/>
    </source>
</evidence>
<dbReference type="Proteomes" id="UP001148629">
    <property type="component" value="Unassembled WGS sequence"/>
</dbReference>
<name>A0ACC1RXV3_9HYPO</name>
<keyword evidence="2" id="KW-1185">Reference proteome</keyword>
<protein>
    <submittedName>
        <fullName evidence="1">Uncharacterized protein</fullName>
    </submittedName>
</protein>